<keyword evidence="5" id="KW-1185">Reference proteome</keyword>
<feature type="domain" description="DUF4955" evidence="3">
    <location>
        <begin position="394"/>
        <end position="542"/>
    </location>
</feature>
<dbReference type="Gene3D" id="2.160.20.10">
    <property type="entry name" value="Single-stranded right-handed beta-helix, Pectin lyase-like"/>
    <property type="match status" value="1"/>
</dbReference>
<evidence type="ECO:0000259" key="2">
    <source>
        <dbReference type="Pfam" id="PF12708"/>
    </source>
</evidence>
<dbReference type="InterPro" id="IPR012334">
    <property type="entry name" value="Pectin_lyas_fold"/>
</dbReference>
<dbReference type="InterPro" id="IPR032532">
    <property type="entry name" value="DUF4955"/>
</dbReference>
<organism evidence="4 5">
    <name type="scientific">Gelidibacter maritimus</name>
    <dbReference type="NCBI Taxonomy" id="2761487"/>
    <lineage>
        <taxon>Bacteria</taxon>
        <taxon>Pseudomonadati</taxon>
        <taxon>Bacteroidota</taxon>
        <taxon>Flavobacteriia</taxon>
        <taxon>Flavobacteriales</taxon>
        <taxon>Flavobacteriaceae</taxon>
        <taxon>Gelidibacter</taxon>
    </lineage>
</organism>
<dbReference type="AlphaFoldDB" id="A0A7W2M787"/>
<dbReference type="Proteomes" id="UP000541857">
    <property type="component" value="Unassembled WGS sequence"/>
</dbReference>
<keyword evidence="1" id="KW-0732">Signal</keyword>
<dbReference type="EMBL" id="JACGLT010000013">
    <property type="protein sequence ID" value="MBA6154042.1"/>
    <property type="molecule type" value="Genomic_DNA"/>
</dbReference>
<dbReference type="Pfam" id="PF12708">
    <property type="entry name" value="Pect-lyase_RHGA_epim"/>
    <property type="match status" value="1"/>
</dbReference>
<dbReference type="Pfam" id="PF16315">
    <property type="entry name" value="DUF4955"/>
    <property type="match status" value="1"/>
</dbReference>
<reference evidence="4 5" key="1">
    <citation type="submission" date="2020-07" db="EMBL/GenBank/DDBJ databases">
        <title>Bacterium isolated from marine sediment.</title>
        <authorList>
            <person name="Shang D."/>
        </authorList>
    </citation>
    <scope>NUCLEOTIDE SEQUENCE [LARGE SCALE GENOMIC DNA]</scope>
    <source>
        <strain evidence="4 5">F6074</strain>
    </source>
</reference>
<dbReference type="InterPro" id="IPR011050">
    <property type="entry name" value="Pectin_lyase_fold/virulence"/>
</dbReference>
<sequence>MRHLRSNRHVSLVKVIGLTVCLALLAGACQSVRTTGSSVKTPNQALIWQKYTGEINSPEIPTLFDYSYAGYQLGEQGIPEKFPKLNVFNVLDYGAIPNDTLSDQEAIQKTIDAAELNNGGIVLFPPGEFLVNVNPTEAIPIEITKSNIILKGRGWGVNGTTINMKDHMLQSYPDQPEWQVNYMFKFFSKQKDGTPSPIIKSANSGDFTIEVENASAFKKVKFIQLEMPPNVEAVTEALQDNPARPHWERIKETGVTYVENHEIVDVSGNIITLKDPVINTINANYHWVAKPFYPLENVGVEDIFFKANFEDKFIHHKDFLHDNAWSMVSLNRVANSWVRRCRFSSVTGGVSFANSCASSMLMLLFEGNSGHKLTNVTQSARILTGLINDQSCEGQFHGASMSHKTSGSVIWRVKNPKQGWDSHAEFPINNLVDLYEGAKMTNHGGFYKNEPHHLEGLTLWNYKRVGGTVENYNFWKMSGKHERDMYWGFSVVHPIVVGLHGSVTTFNKDHVGYLESLGDPVLPASLYEAQLKFRLKNIPDWIPKALRDWQSMQDKWIPNKS</sequence>
<protein>
    <submittedName>
        <fullName evidence="4">DUF4955 domain-containing protein</fullName>
    </submittedName>
</protein>
<dbReference type="PROSITE" id="PS51257">
    <property type="entry name" value="PROKAR_LIPOPROTEIN"/>
    <property type="match status" value="1"/>
</dbReference>
<dbReference type="SUPFAM" id="SSF51126">
    <property type="entry name" value="Pectin lyase-like"/>
    <property type="match status" value="1"/>
</dbReference>
<evidence type="ECO:0000313" key="4">
    <source>
        <dbReference type="EMBL" id="MBA6154042.1"/>
    </source>
</evidence>
<evidence type="ECO:0000259" key="3">
    <source>
        <dbReference type="Pfam" id="PF16315"/>
    </source>
</evidence>
<dbReference type="RefSeq" id="WP_182206325.1">
    <property type="nucleotide sequence ID" value="NZ_JACGLT010000013.1"/>
</dbReference>
<evidence type="ECO:0000256" key="1">
    <source>
        <dbReference type="SAM" id="SignalP"/>
    </source>
</evidence>
<feature type="domain" description="Rhamnogalacturonase A/B/Epimerase-like pectate lyase" evidence="2">
    <location>
        <begin position="88"/>
        <end position="154"/>
    </location>
</feature>
<comment type="caution">
    <text evidence="4">The sequence shown here is derived from an EMBL/GenBank/DDBJ whole genome shotgun (WGS) entry which is preliminary data.</text>
</comment>
<feature type="signal peptide" evidence="1">
    <location>
        <begin position="1"/>
        <end position="26"/>
    </location>
</feature>
<feature type="chain" id="PRO_5031479165" evidence="1">
    <location>
        <begin position="27"/>
        <end position="561"/>
    </location>
</feature>
<gene>
    <name evidence="4" type="ORF">H3Z82_15040</name>
</gene>
<name>A0A7W2M787_9FLAO</name>
<proteinExistence type="predicted"/>
<dbReference type="InterPro" id="IPR024535">
    <property type="entry name" value="RHGA/B-epi-like_pectate_lyase"/>
</dbReference>
<accession>A0A7W2M787</accession>
<evidence type="ECO:0000313" key="5">
    <source>
        <dbReference type="Proteomes" id="UP000541857"/>
    </source>
</evidence>